<dbReference type="GeneID" id="59052999"/>
<dbReference type="Proteomes" id="UP000054928">
    <property type="component" value="Unassembled WGS sequence"/>
</dbReference>
<sequence>MRIVGCEELDILPHVVVDHFDVYGSQVAYDKEDVHTLSQNLSINERNASKEDISIMTSMLKLFIISTITVI</sequence>
<accession>A0A0N7L8N4</accession>
<reference evidence="2" key="1">
    <citation type="submission" date="2014-09" db="EMBL/GenBank/DDBJ databases">
        <authorList>
            <person name="Sharma Rahul"/>
            <person name="Thines Marco"/>
        </authorList>
    </citation>
    <scope>NUCLEOTIDE SEQUENCE [LARGE SCALE GENOMIC DNA]</scope>
</reference>
<keyword evidence="2" id="KW-1185">Reference proteome</keyword>
<evidence type="ECO:0000313" key="1">
    <source>
        <dbReference type="EMBL" id="CEG50363.1"/>
    </source>
</evidence>
<dbReference type="EMBL" id="CCYD01003105">
    <property type="protein sequence ID" value="CEG50363.1"/>
    <property type="molecule type" value="Genomic_DNA"/>
</dbReference>
<dbReference type="AlphaFoldDB" id="A0A0N7L8N4"/>
<protein>
    <submittedName>
        <fullName evidence="1">Uncharacterized protein</fullName>
    </submittedName>
</protein>
<name>A0A0N7L8N4_PLAHL</name>
<organism evidence="1 2">
    <name type="scientific">Plasmopara halstedii</name>
    <name type="common">Downy mildew of sunflower</name>
    <dbReference type="NCBI Taxonomy" id="4781"/>
    <lineage>
        <taxon>Eukaryota</taxon>
        <taxon>Sar</taxon>
        <taxon>Stramenopiles</taxon>
        <taxon>Oomycota</taxon>
        <taxon>Peronosporomycetes</taxon>
        <taxon>Peronosporales</taxon>
        <taxon>Peronosporaceae</taxon>
        <taxon>Plasmopara</taxon>
    </lineage>
</organism>
<evidence type="ECO:0000313" key="2">
    <source>
        <dbReference type="Proteomes" id="UP000054928"/>
    </source>
</evidence>
<dbReference type="RefSeq" id="XP_036263520.1">
    <property type="nucleotide sequence ID" value="XM_036407282.1"/>
</dbReference>
<proteinExistence type="predicted"/>